<dbReference type="EMBL" id="CP146256">
    <property type="protein sequence ID" value="XAH73085.1"/>
    <property type="molecule type" value="Genomic_DNA"/>
</dbReference>
<evidence type="ECO:0000256" key="1">
    <source>
        <dbReference type="SAM" id="Phobius"/>
    </source>
</evidence>
<dbReference type="RefSeq" id="WP_342756693.1">
    <property type="nucleotide sequence ID" value="NZ_CP146256.1"/>
</dbReference>
<reference evidence="2 3" key="1">
    <citation type="submission" date="2024-02" db="EMBL/GenBank/DDBJ databases">
        <title>Bacterial strain from lacustrine sediment.</title>
        <authorList>
            <person name="Petit C."/>
            <person name="Fadhlaoui K."/>
        </authorList>
    </citation>
    <scope>NUCLEOTIDE SEQUENCE [LARGE SCALE GENOMIC DNA]</scope>
    <source>
        <strain evidence="2 3">IPX-CK</strain>
    </source>
</reference>
<keyword evidence="1" id="KW-0812">Transmembrane</keyword>
<keyword evidence="1" id="KW-1133">Transmembrane helix</keyword>
<sequence>MDGRMKRSRRGKRNMMWWKSLDKGISQAIKSRQKVGAAKQKIRLKAVKERQKKVEKSIDKAVFAVCSVICLIAAWIEVKERRK</sequence>
<keyword evidence="1" id="KW-0472">Membrane</keyword>
<evidence type="ECO:0000313" key="3">
    <source>
        <dbReference type="Proteomes" id="UP001451571"/>
    </source>
</evidence>
<proteinExistence type="predicted"/>
<organism evidence="2 3">
    <name type="scientific">Kineothrix sedimenti</name>
    <dbReference type="NCBI Taxonomy" id="3123317"/>
    <lineage>
        <taxon>Bacteria</taxon>
        <taxon>Bacillati</taxon>
        <taxon>Bacillota</taxon>
        <taxon>Clostridia</taxon>
        <taxon>Lachnospirales</taxon>
        <taxon>Lachnospiraceae</taxon>
        <taxon>Kineothrix</taxon>
    </lineage>
</organism>
<accession>A0ABZ3EU98</accession>
<gene>
    <name evidence="2" type="ORF">V6984_16470</name>
</gene>
<name>A0ABZ3EU98_9FIRM</name>
<protein>
    <submittedName>
        <fullName evidence="2">Uncharacterized protein</fullName>
    </submittedName>
</protein>
<feature type="transmembrane region" description="Helical" evidence="1">
    <location>
        <begin position="58"/>
        <end position="76"/>
    </location>
</feature>
<keyword evidence="3" id="KW-1185">Reference proteome</keyword>
<dbReference type="Proteomes" id="UP001451571">
    <property type="component" value="Chromosome"/>
</dbReference>
<evidence type="ECO:0000313" key="2">
    <source>
        <dbReference type="EMBL" id="XAH73085.1"/>
    </source>
</evidence>